<organism evidence="1 2">
    <name type="scientific">Moellerella wisconsensis</name>
    <dbReference type="NCBI Taxonomy" id="158849"/>
    <lineage>
        <taxon>Bacteria</taxon>
        <taxon>Pseudomonadati</taxon>
        <taxon>Pseudomonadota</taxon>
        <taxon>Gammaproteobacteria</taxon>
        <taxon>Enterobacterales</taxon>
        <taxon>Morganellaceae</taxon>
        <taxon>Moellerella</taxon>
    </lineage>
</organism>
<sequence>MKLTILRAIYFGNNVAVEGEIIETGDLHGRELIKKGYAIEMEGDHAEEQEQQDEKATKTKKGK</sequence>
<accession>A0ACD3YB09</accession>
<protein>
    <submittedName>
        <fullName evidence="1">Uncharacterized protein</fullName>
    </submittedName>
</protein>
<evidence type="ECO:0000313" key="2">
    <source>
        <dbReference type="Proteomes" id="UP000829420"/>
    </source>
</evidence>
<reference evidence="1" key="1">
    <citation type="submission" date="2022-03" db="EMBL/GenBank/DDBJ databases">
        <title>ESBL-producing Moellerella wisconsensis and Escherichia marmotae isolated from wild game meat.</title>
        <authorList>
            <person name="Biggel M."/>
        </authorList>
    </citation>
    <scope>NUCLEOTIDE SEQUENCE</scope>
    <source>
        <strain evidence="1">W1</strain>
    </source>
</reference>
<proteinExistence type="predicted"/>
<dbReference type="EMBL" id="CP093255">
    <property type="protein sequence ID" value="UNH40200.1"/>
    <property type="molecule type" value="Genomic_DNA"/>
</dbReference>
<dbReference type="Proteomes" id="UP000829420">
    <property type="component" value="Chromosome"/>
</dbReference>
<keyword evidence="2" id="KW-1185">Reference proteome</keyword>
<name>A0ACD3YB09_9GAMM</name>
<gene>
    <name evidence="1" type="ORF">MNY70_07150</name>
</gene>
<evidence type="ECO:0000313" key="1">
    <source>
        <dbReference type="EMBL" id="UNH40200.1"/>
    </source>
</evidence>